<gene>
    <name evidence="1" type="ORF">Cop2CBH44_13930</name>
</gene>
<keyword evidence="2" id="KW-1185">Reference proteome</keyword>
<reference evidence="2" key="1">
    <citation type="submission" date="2020-07" db="EMBL/GenBank/DDBJ databases">
        <title>Complete genome sequencing of Coprobacter sp. strain 2CBH44.</title>
        <authorList>
            <person name="Sakamoto M."/>
            <person name="Murakami T."/>
            <person name="Mori H."/>
        </authorList>
    </citation>
    <scope>NUCLEOTIDE SEQUENCE [LARGE SCALE GENOMIC DNA]</scope>
    <source>
        <strain evidence="2">2CBH44</strain>
    </source>
</reference>
<dbReference type="InterPro" id="IPR036116">
    <property type="entry name" value="FN3_sf"/>
</dbReference>
<dbReference type="InterPro" id="IPR013783">
    <property type="entry name" value="Ig-like_fold"/>
</dbReference>
<evidence type="ECO:0000313" key="2">
    <source>
        <dbReference type="Proteomes" id="UP000594042"/>
    </source>
</evidence>
<proteinExistence type="predicted"/>
<name>A0A7G1HU36_9BACT</name>
<dbReference type="Gene3D" id="2.60.40.10">
    <property type="entry name" value="Immunoglobulins"/>
    <property type="match status" value="1"/>
</dbReference>
<organism evidence="1 2">
    <name type="scientific">Coprobacter secundus subsp. similis</name>
    <dbReference type="NCBI Taxonomy" id="2751153"/>
    <lineage>
        <taxon>Bacteria</taxon>
        <taxon>Pseudomonadati</taxon>
        <taxon>Bacteroidota</taxon>
        <taxon>Bacteroidia</taxon>
        <taxon>Bacteroidales</taxon>
        <taxon>Barnesiellaceae</taxon>
        <taxon>Coprobacter</taxon>
    </lineage>
</organism>
<sequence length="1387" mass="159998">MFEIYMKNHTMKVFFISFFLIFWGVGKCIATNYILSPDSKVVFEYKDFIHIETYYWPETMLSYRISFEDNVNMEDLVLVNCENGEEVEYQLSDIKKENDNLMSCKIHFMATLPSNGSYSYELCCRPSERKAIVPMKILQKESYYEVFGDKIQLRIPITSESISENVPAPILSMNVGNDWMGCNRIKSKYNRILSYHTEIVENGPLYSLFKISYRFSNGGEYQANVKLVKNYPFAVLDESMTNLSKSDEIVMEMEWNGFNPVKRFGTHWDRTLESNRDMWMGIEQPIYTSYSKEDPRWTGTGWIENPAEKMIFRISPFGGNSVREQVPVMSFWEEGNSARELGIFVYDFNRWNDRQYGIWQPTPDLSVYFRFQNHKLFFTYPLISGTRSTAVSLFPVNDGEKRVAEFNDKLSSLLEHNVYMQNGSLHHKNDPKDLYYRYSQILMMRYALLSLDRIKDWQLMYPEDARRPENPFKSRSASSAENFYKKMLTSAMSYYPVGLNCYPGVHSIEHRILYSEFVEDYLRYYKVLTESQRQTVEALFILGGYVNMLEAMNPIRHSLAGTANMAADGWCIPLQISFLFPDHPMAKEWADFYEKELELNGLFYTRPDVKQYESFGGRWVESLGIYNWAFLRPVTHSNIAGEMYDGKNRFASRYMASRGRWMVDMLTAPVYIHWNKKLVPDFYPKGWNPGDSLTRPEFARCYPPHGAHSKGFLVPTYMPYFQLAEWMENYDPLLSEHLFWLSSAGDEVEKKKTDTDWNAPYLNMHPIKRTGTNPHLKSTKYTGHGIVLRAGVDTPEELSIHLNQVDKGPNYRWGNQGEGNTGGIYFYAQGQVFTGHENEIAGDHVVNNLDGLTNFGVMKDGEFRTIGMNELKAPLYDFGVAQFAELLSDGENDKYVWPEYLSRSVMLAGTDYFILFDEVGTNWRASTRFSWFNVNGKEFPKIIFLSSYGRKGGWMAARTENSRGFYRDSFESLLTLVTHKKKEVNVEGGKYAIAPILKDSDIAEFIPSGSSSLPQGVFHISTGKSSDIVFRDRSEISYVSETETFEGKAGLIRRFGADSLILAMFKGSHIAADGLDVRLESKGRAAIALTRNFRKELNGTLKTEVDTELELSGLFPGGTLYIDGIRYGSTVSGSDMRIHLSKGEYTLEYTEEAATPMSSRIIRTEYEKNRVKLFVESPTCRSVRIELSYDGGKTWKIKGKTSKGIYFLPNEKEGKIHVRAVSCNGNKCARYAPEYPIYFTAEPPHYPEGLWLKLNEGQVELNWGTVLGVQEYRLYRRKQGDENFEMIYRGKENTYTDTNVPGIQKAYVLPGSLDNKEQNRMGLVVYEYAVTAVNGRGESRMSPVENTDPASWRNWYPDTELKFKRQSAFWMPPYTPAEKSPERYYPD</sequence>
<protein>
    <recommendedName>
        <fullName evidence="3">Fibronectin</fullName>
    </recommendedName>
</protein>
<dbReference type="Proteomes" id="UP000594042">
    <property type="component" value="Chromosome"/>
</dbReference>
<evidence type="ECO:0008006" key="3">
    <source>
        <dbReference type="Google" id="ProtNLM"/>
    </source>
</evidence>
<evidence type="ECO:0000313" key="1">
    <source>
        <dbReference type="EMBL" id="BCI63040.1"/>
    </source>
</evidence>
<dbReference type="SUPFAM" id="SSF49265">
    <property type="entry name" value="Fibronectin type III"/>
    <property type="match status" value="1"/>
</dbReference>
<dbReference type="KEGG" id="copr:Cop2CBH44_13930"/>
<accession>A0A7G1HU36</accession>
<dbReference type="EMBL" id="AP023322">
    <property type="protein sequence ID" value="BCI63040.1"/>
    <property type="molecule type" value="Genomic_DNA"/>
</dbReference>